<name>A0A2H3L113_9CHLR</name>
<evidence type="ECO:0000256" key="3">
    <source>
        <dbReference type="ARBA" id="ARBA00022692"/>
    </source>
</evidence>
<organism evidence="9 10">
    <name type="scientific">Candidatus Chloroploca asiatica</name>
    <dbReference type="NCBI Taxonomy" id="1506545"/>
    <lineage>
        <taxon>Bacteria</taxon>
        <taxon>Bacillati</taxon>
        <taxon>Chloroflexota</taxon>
        <taxon>Chloroflexia</taxon>
        <taxon>Chloroflexales</taxon>
        <taxon>Chloroflexineae</taxon>
        <taxon>Oscillochloridaceae</taxon>
        <taxon>Candidatus Chloroploca</taxon>
    </lineage>
</organism>
<comment type="caution">
    <text evidence="9">The sequence shown here is derived from an EMBL/GenBank/DDBJ whole genome shotgun (WGS) entry which is preliminary data.</text>
</comment>
<accession>A0A2H3L113</accession>
<feature type="transmembrane region" description="Helical" evidence="6">
    <location>
        <begin position="35"/>
        <end position="61"/>
    </location>
</feature>
<evidence type="ECO:0000313" key="10">
    <source>
        <dbReference type="Proteomes" id="UP000220922"/>
    </source>
</evidence>
<dbReference type="Pfam" id="PF07690">
    <property type="entry name" value="MFS_1"/>
    <property type="match status" value="2"/>
</dbReference>
<dbReference type="SUPFAM" id="SSF103473">
    <property type="entry name" value="MFS general substrate transporter"/>
    <property type="match status" value="1"/>
</dbReference>
<feature type="transmembrane region" description="Helical" evidence="6">
    <location>
        <begin position="100"/>
        <end position="118"/>
    </location>
</feature>
<dbReference type="InterPro" id="IPR036259">
    <property type="entry name" value="MFS_trans_sf"/>
</dbReference>
<dbReference type="Gene3D" id="1.20.1250.20">
    <property type="entry name" value="MFS general substrate transporter like domains"/>
    <property type="match status" value="2"/>
</dbReference>
<dbReference type="RefSeq" id="WP_097655064.1">
    <property type="nucleotide sequence ID" value="NZ_LYXE01000178.1"/>
</dbReference>
<feature type="transmembrane region" description="Helical" evidence="6">
    <location>
        <begin position="217"/>
        <end position="236"/>
    </location>
</feature>
<feature type="transmembrane region" description="Helical" evidence="6">
    <location>
        <begin position="248"/>
        <end position="266"/>
    </location>
</feature>
<comment type="subcellular location">
    <subcellularLocation>
        <location evidence="1">Cell membrane</location>
        <topology evidence="1">Multi-pass membrane protein</topology>
    </subcellularLocation>
</comment>
<keyword evidence="10" id="KW-1185">Reference proteome</keyword>
<evidence type="ECO:0000313" key="9">
    <source>
        <dbReference type="EMBL" id="PDV96837.1"/>
    </source>
</evidence>
<evidence type="ECO:0000256" key="2">
    <source>
        <dbReference type="ARBA" id="ARBA00022475"/>
    </source>
</evidence>
<gene>
    <name evidence="9" type="ORF">A9Q02_20205</name>
</gene>
<keyword evidence="4 6" id="KW-1133">Transmembrane helix</keyword>
<dbReference type="GO" id="GO:0005886">
    <property type="term" value="C:plasma membrane"/>
    <property type="evidence" value="ECO:0007669"/>
    <property type="project" value="UniProtKB-SubCell"/>
</dbReference>
<feature type="transmembrane region" description="Helical" evidence="6">
    <location>
        <begin position="130"/>
        <end position="154"/>
    </location>
</feature>
<keyword evidence="5 6" id="KW-0472">Membrane</keyword>
<protein>
    <recommendedName>
        <fullName evidence="8">Major facilitator superfamily (MFS) profile domain-containing protein</fullName>
    </recommendedName>
</protein>
<evidence type="ECO:0000256" key="5">
    <source>
        <dbReference type="ARBA" id="ARBA00023136"/>
    </source>
</evidence>
<dbReference type="PROSITE" id="PS50850">
    <property type="entry name" value="MFS"/>
    <property type="match status" value="1"/>
</dbReference>
<evidence type="ECO:0000256" key="6">
    <source>
        <dbReference type="SAM" id="Phobius"/>
    </source>
</evidence>
<feature type="chain" id="PRO_5013635330" description="Major facilitator superfamily (MFS) profile domain-containing protein" evidence="7">
    <location>
        <begin position="24"/>
        <end position="389"/>
    </location>
</feature>
<dbReference type="OrthoDB" id="9787026at2"/>
<dbReference type="EMBL" id="LYXE01000178">
    <property type="protein sequence ID" value="PDV96837.1"/>
    <property type="molecule type" value="Genomic_DNA"/>
</dbReference>
<feature type="transmembrane region" description="Helical" evidence="6">
    <location>
        <begin position="160"/>
        <end position="183"/>
    </location>
</feature>
<feature type="transmembrane region" description="Helical" evidence="6">
    <location>
        <begin position="275"/>
        <end position="294"/>
    </location>
</feature>
<feature type="domain" description="Major facilitator superfamily (MFS) profile" evidence="8">
    <location>
        <begin position="1"/>
        <end position="389"/>
    </location>
</feature>
<dbReference type="PANTHER" id="PTHR43124:SF3">
    <property type="entry name" value="CHLORAMPHENICOL EFFLUX PUMP RV0191"/>
    <property type="match status" value="1"/>
</dbReference>
<feature type="transmembrane region" description="Helical" evidence="6">
    <location>
        <begin position="340"/>
        <end position="358"/>
    </location>
</feature>
<feature type="transmembrane region" description="Helical" evidence="6">
    <location>
        <begin position="68"/>
        <end position="88"/>
    </location>
</feature>
<dbReference type="Proteomes" id="UP000220922">
    <property type="component" value="Unassembled WGS sequence"/>
</dbReference>
<feature type="transmembrane region" description="Helical" evidence="6">
    <location>
        <begin position="300"/>
        <end position="319"/>
    </location>
</feature>
<proteinExistence type="predicted"/>
<dbReference type="InterPro" id="IPR020846">
    <property type="entry name" value="MFS_dom"/>
</dbReference>
<feature type="transmembrane region" description="Helical" evidence="6">
    <location>
        <begin position="364"/>
        <end position="386"/>
    </location>
</feature>
<keyword evidence="3 6" id="KW-0812">Transmembrane</keyword>
<feature type="signal peptide" evidence="7">
    <location>
        <begin position="1"/>
        <end position="23"/>
    </location>
</feature>
<evidence type="ECO:0000256" key="7">
    <source>
        <dbReference type="SAM" id="SignalP"/>
    </source>
</evidence>
<evidence type="ECO:0000256" key="1">
    <source>
        <dbReference type="ARBA" id="ARBA00004651"/>
    </source>
</evidence>
<reference evidence="9 10" key="1">
    <citation type="submission" date="2016-05" db="EMBL/GenBank/DDBJ databases">
        <authorList>
            <person name="Lavstsen T."/>
            <person name="Jespersen J.S."/>
        </authorList>
    </citation>
    <scope>NUCLEOTIDE SEQUENCE [LARGE SCALE GENOMIC DNA]</scope>
    <source>
        <strain evidence="9 10">B7-9</strain>
    </source>
</reference>
<dbReference type="PANTHER" id="PTHR43124">
    <property type="entry name" value="PURINE EFFLUX PUMP PBUE"/>
    <property type="match status" value="1"/>
</dbReference>
<dbReference type="GO" id="GO:0022857">
    <property type="term" value="F:transmembrane transporter activity"/>
    <property type="evidence" value="ECO:0007669"/>
    <property type="project" value="InterPro"/>
</dbReference>
<evidence type="ECO:0000256" key="4">
    <source>
        <dbReference type="ARBA" id="ARBA00022989"/>
    </source>
</evidence>
<keyword evidence="2" id="KW-1003">Cell membrane</keyword>
<dbReference type="AlphaFoldDB" id="A0A2H3L113"/>
<dbReference type="InterPro" id="IPR050189">
    <property type="entry name" value="MFS_Efflux_Transporters"/>
</dbReference>
<dbReference type="InterPro" id="IPR011701">
    <property type="entry name" value="MFS"/>
</dbReference>
<sequence length="389" mass="40508">MKRRTHLLGPVLALALLPSSFTAAALPLLRDEWAASAAAIGWVFAAYQAGYVLSVLIILPLTDRLPSGVVIGGCTVATSLAFVLFPFVATDVWSASAIRFVAGLGLAGIYMPGTRVVAASAPPERRGLFVGSYVSSFYLGGAISLWASGFLLGWMPWRQAALVLGLLSLIALPLALVATRGVAAPTGQSGRLDPRVLREGPVARTILGYTGHAWELYISRGWMAAFLAAALVAQGLEPTEATAQGSQWAALMAGLGMPGVFFGGWFSDRIGRPQAALSIALASGVISLGFGFLGGASWGFLVAIGCLYGFLISADSAIYSTAITELAPRERLGSAQALQAFIGFGATILAPIVAGWMLDLNLGWGSVFALGGLMSIGLALPLIRLIRRK</sequence>
<evidence type="ECO:0000259" key="8">
    <source>
        <dbReference type="PROSITE" id="PS50850"/>
    </source>
</evidence>
<keyword evidence="7" id="KW-0732">Signal</keyword>